<feature type="transmembrane region" description="Helical" evidence="2">
    <location>
        <begin position="830"/>
        <end position="853"/>
    </location>
</feature>
<dbReference type="Gene3D" id="1.20.1640.10">
    <property type="entry name" value="Multidrug efflux transporter AcrB transmembrane domain"/>
    <property type="match status" value="2"/>
</dbReference>
<evidence type="ECO:0000256" key="2">
    <source>
        <dbReference type="SAM" id="Phobius"/>
    </source>
</evidence>
<reference evidence="5" key="1">
    <citation type="journal article" date="2017" name="bioRxiv">
        <title>Comparative analysis of the genomes of Stylophora pistillata and Acropora digitifera provides evidence for extensive differences between species of corals.</title>
        <authorList>
            <person name="Voolstra C.R."/>
            <person name="Li Y."/>
            <person name="Liew Y.J."/>
            <person name="Baumgarten S."/>
            <person name="Zoccola D."/>
            <person name="Flot J.-F."/>
            <person name="Tambutte S."/>
            <person name="Allemand D."/>
            <person name="Aranda M."/>
        </authorList>
    </citation>
    <scope>NUCLEOTIDE SEQUENCE [LARGE SCALE GENOMIC DNA]</scope>
</reference>
<feature type="transmembrane region" description="Helical" evidence="2">
    <location>
        <begin position="50"/>
        <end position="68"/>
    </location>
</feature>
<dbReference type="PROSITE" id="PS50156">
    <property type="entry name" value="SSD"/>
    <property type="match status" value="1"/>
</dbReference>
<evidence type="ECO:0000313" key="4">
    <source>
        <dbReference type="EMBL" id="PFX30779.1"/>
    </source>
</evidence>
<feature type="transmembrane region" description="Helical" evidence="2">
    <location>
        <begin position="801"/>
        <end position="818"/>
    </location>
</feature>
<feature type="transmembrane region" description="Helical" evidence="2">
    <location>
        <begin position="282"/>
        <end position="304"/>
    </location>
</feature>
<feature type="transmembrane region" description="Helical" evidence="2">
    <location>
        <begin position="704"/>
        <end position="724"/>
    </location>
</feature>
<feature type="domain" description="SSD" evidence="3">
    <location>
        <begin position="281"/>
        <end position="442"/>
    </location>
</feature>
<dbReference type="Proteomes" id="UP000225706">
    <property type="component" value="Unassembled WGS sequence"/>
</dbReference>
<feature type="transmembrane region" description="Helical" evidence="2">
    <location>
        <begin position="417"/>
        <end position="442"/>
    </location>
</feature>
<feature type="transmembrane region" description="Helical" evidence="2">
    <location>
        <begin position="493"/>
        <end position="513"/>
    </location>
</feature>
<comment type="caution">
    <text evidence="4">The sequence shown here is derived from an EMBL/GenBank/DDBJ whole genome shotgun (WGS) entry which is preliminary data.</text>
</comment>
<keyword evidence="2" id="KW-1133">Transmembrane helix</keyword>
<evidence type="ECO:0000259" key="3">
    <source>
        <dbReference type="PROSITE" id="PS50156"/>
    </source>
</evidence>
<dbReference type="InterPro" id="IPR000731">
    <property type="entry name" value="SSD"/>
</dbReference>
<dbReference type="GO" id="GO:0016020">
    <property type="term" value="C:membrane"/>
    <property type="evidence" value="ECO:0007669"/>
    <property type="project" value="TreeGrafter"/>
</dbReference>
<dbReference type="PANTHER" id="PTHR10796">
    <property type="entry name" value="PATCHED-RELATED"/>
    <property type="match status" value="1"/>
</dbReference>
<keyword evidence="5" id="KW-1185">Reference proteome</keyword>
<dbReference type="PANTHER" id="PTHR10796:SF130">
    <property type="entry name" value="PATCHED DOMAIN-CONTAINING PROTEIN 3-LIKE PROTEIN"/>
    <property type="match status" value="1"/>
</dbReference>
<keyword evidence="2" id="KW-0812">Transmembrane</keyword>
<evidence type="ECO:0000313" key="5">
    <source>
        <dbReference type="Proteomes" id="UP000225706"/>
    </source>
</evidence>
<feature type="transmembrane region" description="Helical" evidence="2">
    <location>
        <begin position="384"/>
        <end position="405"/>
    </location>
</feature>
<dbReference type="InterPro" id="IPR053958">
    <property type="entry name" value="HMGCR/SNAP/NPC1-like_SSD"/>
</dbReference>
<dbReference type="EMBL" id="LSMT01000045">
    <property type="protein sequence ID" value="PFX30779.1"/>
    <property type="molecule type" value="Genomic_DNA"/>
</dbReference>
<feature type="transmembrane region" description="Helical" evidence="2">
    <location>
        <begin position="730"/>
        <end position="752"/>
    </location>
</feature>
<sequence>METGTISVDPRWKRDLELLFKAQRTASNFITSSLEKCFYRLGRVVGSSPWITIFISLVISGACLLGVLKFKKENRVDKLWTPGGSTVQRHKLWIQKNFPAQMRASSVLLVANDVLTPEVMKEAFMVYERGTKIDHKTKYSWENVCFRIGPICLESGLLELWSFDETTINRLTREDILEKINQDVIISPMTRKKFELSKYLGGINRNSTGHVVTAEATTLLFGVKFKPKLNAKEGRLEDKVVEKWETEFNKLMDTTKTTNAKLYYMTEVGYREDADKSIQDDIVLLSCGYILVIFYVSVMLGNFSRMNIKVWLALFGVLCVGLSIGVSFGIASAIGIFYGPIHSTLPFLLLGIGVDDMFVIVQAWSNLAPELCQTQSIAERLGLALKHAGCSITITTLTDFLAFLIGSTTILPALRSFCIYAAIGVLADFILQATLFTALLAIDARRQQKRKDGCCCCITLPDNYQESSLAKKNFLKTSMDKIGAAMLSLPGKVAVIVITGALFGINLYGAMMLKLSFDQNRFLPPDSMSYKYTLANSKYFPVNGAPVSIYTGKFDYFKEQDKLHRVYDIAVSDKKYIISSSINSWYEEFVNWAIEKKPGQCIQERKITNETCFYPWLDEFLRTSGLSYQSDLMTENGTSQLPLQILASQIRLRHKNLDSTREEVKAMENLRDNIKTVFPNDSLGFPYSPYYFTSETNKIIATELYRNMGLALLTVLVATPVVLSSLRTCLFVFTCVGFTLVGIMGTIHFWGLTIDIVTTMFLVLAVGLSVDYSSHIGHTFMITSGSRKERALTTLRDMGPAVWNGGFSTFIAIGLLVFSKSYPTLTFFKVFFCVVFYGLFHGLCYLPVLLSVIGTSPYDSSEVNTEQSPASTKPDDGTDHKGAHINLTIATSSGDLLTNGAPQQKSSLMAVEELDAVTLFPESERKKSE</sequence>
<dbReference type="STRING" id="50429.A0A2B4SNT0"/>
<comment type="similarity">
    <text evidence="1">Belongs to the patched family.</text>
</comment>
<organism evidence="4 5">
    <name type="scientific">Stylophora pistillata</name>
    <name type="common">Smooth cauliflower coral</name>
    <dbReference type="NCBI Taxonomy" id="50429"/>
    <lineage>
        <taxon>Eukaryota</taxon>
        <taxon>Metazoa</taxon>
        <taxon>Cnidaria</taxon>
        <taxon>Anthozoa</taxon>
        <taxon>Hexacorallia</taxon>
        <taxon>Scleractinia</taxon>
        <taxon>Astrocoeniina</taxon>
        <taxon>Pocilloporidae</taxon>
        <taxon>Stylophora</taxon>
    </lineage>
</organism>
<name>A0A2B4SNT0_STYPI</name>
<dbReference type="Pfam" id="PF12349">
    <property type="entry name" value="Sterol-sensing"/>
    <property type="match status" value="1"/>
</dbReference>
<feature type="transmembrane region" description="Helical" evidence="2">
    <location>
        <begin position="310"/>
        <end position="338"/>
    </location>
</feature>
<dbReference type="SUPFAM" id="SSF82866">
    <property type="entry name" value="Multidrug efflux transporter AcrB transmembrane domain"/>
    <property type="match status" value="2"/>
</dbReference>
<feature type="transmembrane region" description="Helical" evidence="2">
    <location>
        <begin position="759"/>
        <end position="781"/>
    </location>
</feature>
<dbReference type="InterPro" id="IPR051697">
    <property type="entry name" value="Patched_domain-protein"/>
</dbReference>
<evidence type="ECO:0000256" key="1">
    <source>
        <dbReference type="ARBA" id="ARBA00005585"/>
    </source>
</evidence>
<dbReference type="AlphaFoldDB" id="A0A2B4SNT0"/>
<proteinExistence type="inferred from homology"/>
<keyword evidence="2" id="KW-0472">Membrane</keyword>
<accession>A0A2B4SNT0</accession>
<protein>
    <submittedName>
        <fullName evidence="4">Patched domain-containing protein 3</fullName>
    </submittedName>
</protein>
<dbReference type="OrthoDB" id="6510177at2759"/>
<gene>
    <name evidence="4" type="primary">Ptchd3</name>
    <name evidence="4" type="ORF">AWC38_SpisGene4439</name>
</gene>